<dbReference type="PANTHER" id="PTHR42941:SF1">
    <property type="entry name" value="SLL1037 PROTEIN"/>
    <property type="match status" value="1"/>
</dbReference>
<dbReference type="Gene3D" id="3.40.190.10">
    <property type="entry name" value="Periplasmic binding protein-like II"/>
    <property type="match status" value="2"/>
</dbReference>
<dbReference type="RefSeq" id="WP_068348127.1">
    <property type="nucleotide sequence ID" value="NZ_LQBQ01000035.1"/>
</dbReference>
<feature type="transmembrane region" description="Helical" evidence="1">
    <location>
        <begin position="317"/>
        <end position="340"/>
    </location>
</feature>
<evidence type="ECO:0008006" key="4">
    <source>
        <dbReference type="Google" id="ProtNLM"/>
    </source>
</evidence>
<keyword evidence="3" id="KW-1185">Reference proteome</keyword>
<evidence type="ECO:0000313" key="3">
    <source>
        <dbReference type="Proteomes" id="UP000053791"/>
    </source>
</evidence>
<keyword evidence="1" id="KW-0472">Membrane</keyword>
<dbReference type="STRING" id="1685379.AVO45_11215"/>
<proteinExistence type="predicted"/>
<dbReference type="AlphaFoldDB" id="A0A0X3TKU0"/>
<dbReference type="Pfam" id="PF16868">
    <property type="entry name" value="NMT1_3"/>
    <property type="match status" value="1"/>
</dbReference>
<name>A0A0X3TKU0_9RHOB</name>
<reference evidence="2 3" key="1">
    <citation type="submission" date="2015-12" db="EMBL/GenBank/DDBJ databases">
        <authorList>
            <person name="Shamseldin A."/>
            <person name="Moawad H."/>
            <person name="Abd El-Rahim W.M."/>
            <person name="Sadowsky M.J."/>
        </authorList>
    </citation>
    <scope>NUCLEOTIDE SEQUENCE [LARGE SCALE GENOMIC DNA]</scope>
    <source>
        <strain evidence="2 3">ZGT118</strain>
    </source>
</reference>
<dbReference type="SUPFAM" id="SSF53850">
    <property type="entry name" value="Periplasmic binding protein-like II"/>
    <property type="match status" value="1"/>
</dbReference>
<keyword evidence="1" id="KW-0812">Transmembrane</keyword>
<dbReference type="OrthoDB" id="237270at2"/>
<comment type="caution">
    <text evidence="2">The sequence shown here is derived from an EMBL/GenBank/DDBJ whole genome shotgun (WGS) entry which is preliminary data.</text>
</comment>
<evidence type="ECO:0000256" key="1">
    <source>
        <dbReference type="SAM" id="Phobius"/>
    </source>
</evidence>
<sequence>MRVWIVIFVCVVLAVLAMVLSRLNPPGSLTLAAGPKGGAYAAMAERYAEILARDGIQLEIIETAGSVENAQLLGDGKVDAAFVQGGIVVPPAEVEAIGTLFFEPMIFITRTGADIPRNPALWRGLRINSGAQGSGTEAAFRDFENAVGLTGRENLHLDIPYSQAVDALLEDELDIAVFVAPVFAPYLMEAYEKLGVSVFELDHVQAISRRLPYASVVTLPAGGVSLDPVLPSVPEDLVALSARMVVRADFHPALVNRLTMAAIELHGSRSILSDAGTFPAADGGGLPVNKTARQLIQEGPSVWHNWLPYWIAAQVNLLLLLFLPLVLIVLPLLRTLPVLYRIVMRWRVWQHYPEIWKIEDELMRHPDLADLDALHDRLSELDEHLAALRLPASYRQVQYEARLHLEFVRKRISDMRDARVPAGEARNP</sequence>
<evidence type="ECO:0000313" key="2">
    <source>
        <dbReference type="EMBL" id="KUJ76363.1"/>
    </source>
</evidence>
<accession>A0A0X3TKU0</accession>
<organism evidence="2 3">
    <name type="scientific">Ruegeria marisrubri</name>
    <dbReference type="NCBI Taxonomy" id="1685379"/>
    <lineage>
        <taxon>Bacteria</taxon>
        <taxon>Pseudomonadati</taxon>
        <taxon>Pseudomonadota</taxon>
        <taxon>Alphaproteobacteria</taxon>
        <taxon>Rhodobacterales</taxon>
        <taxon>Roseobacteraceae</taxon>
        <taxon>Ruegeria</taxon>
    </lineage>
</organism>
<dbReference type="Proteomes" id="UP000053791">
    <property type="component" value="Unassembled WGS sequence"/>
</dbReference>
<dbReference type="EMBL" id="LQBQ01000035">
    <property type="protein sequence ID" value="KUJ76363.1"/>
    <property type="molecule type" value="Genomic_DNA"/>
</dbReference>
<gene>
    <name evidence="2" type="ORF">AVO45_11215</name>
</gene>
<keyword evidence="1" id="KW-1133">Transmembrane helix</keyword>
<dbReference type="InterPro" id="IPR011852">
    <property type="entry name" value="TRAP_TAXI"/>
</dbReference>
<dbReference type="PANTHER" id="PTHR42941">
    <property type="entry name" value="SLL1037 PROTEIN"/>
    <property type="match status" value="1"/>
</dbReference>
<protein>
    <recommendedName>
        <fullName evidence="4">C4-dicarboxylate ABC transporter substrate-binding protein</fullName>
    </recommendedName>
</protein>